<keyword evidence="3" id="KW-0812">Transmembrane</keyword>
<dbReference type="InterPro" id="IPR001128">
    <property type="entry name" value="Cyt_P450"/>
</dbReference>
<keyword evidence="3" id="KW-1133">Transmembrane helix</keyword>
<protein>
    <recommendedName>
        <fullName evidence="6">Cytochrome P450 monooxygenase</fullName>
    </recommendedName>
</protein>
<dbReference type="PRINTS" id="PR00463">
    <property type="entry name" value="EP450I"/>
</dbReference>
<evidence type="ECO:0000313" key="4">
    <source>
        <dbReference type="EMBL" id="KAF7134175.1"/>
    </source>
</evidence>
<dbReference type="Proteomes" id="UP000630445">
    <property type="component" value="Unassembled WGS sequence"/>
</dbReference>
<keyword evidence="3" id="KW-0472">Membrane</keyword>
<comment type="similarity">
    <text evidence="1">Belongs to the cytochrome P450 family.</text>
</comment>
<keyword evidence="2" id="KW-0408">Iron</keyword>
<dbReference type="GO" id="GO:0005506">
    <property type="term" value="F:iron ion binding"/>
    <property type="evidence" value="ECO:0007669"/>
    <property type="project" value="InterPro"/>
</dbReference>
<feature type="transmembrane region" description="Helical" evidence="3">
    <location>
        <begin position="253"/>
        <end position="271"/>
    </location>
</feature>
<dbReference type="InterPro" id="IPR050121">
    <property type="entry name" value="Cytochrome_P450_monoxygenase"/>
</dbReference>
<dbReference type="GO" id="GO:0004497">
    <property type="term" value="F:monooxygenase activity"/>
    <property type="evidence" value="ECO:0007669"/>
    <property type="project" value="InterPro"/>
</dbReference>
<comment type="caution">
    <text evidence="4">The sequence shown here is derived from an EMBL/GenBank/DDBJ whole genome shotgun (WGS) entry which is preliminary data.</text>
</comment>
<dbReference type="PANTHER" id="PTHR24305">
    <property type="entry name" value="CYTOCHROME P450"/>
    <property type="match status" value="1"/>
</dbReference>
<proteinExistence type="inferred from homology"/>
<name>A0A8H6UJT4_9EURO</name>
<accession>A0A8H6UJT4</accession>
<dbReference type="GO" id="GO:0016705">
    <property type="term" value="F:oxidoreductase activity, acting on paired donors, with incorporation or reduction of molecular oxygen"/>
    <property type="evidence" value="ECO:0007669"/>
    <property type="project" value="InterPro"/>
</dbReference>
<reference evidence="4" key="1">
    <citation type="submission" date="2020-06" db="EMBL/GenBank/DDBJ databases">
        <title>Draft genome sequences of strains closely related to Aspergillus parafelis and Aspergillus hiratsukae.</title>
        <authorList>
            <person name="Dos Santos R.A.C."/>
            <person name="Rivero-Menendez O."/>
            <person name="Steenwyk J.L."/>
            <person name="Mead M.E."/>
            <person name="Goldman G.H."/>
            <person name="Alastruey-Izquierdo A."/>
            <person name="Rokas A."/>
        </authorList>
    </citation>
    <scope>NUCLEOTIDE SEQUENCE</scope>
    <source>
        <strain evidence="4">CNM-CM5793</strain>
    </source>
</reference>
<dbReference type="GO" id="GO:0020037">
    <property type="term" value="F:heme binding"/>
    <property type="evidence" value="ECO:0007669"/>
    <property type="project" value="InterPro"/>
</dbReference>
<gene>
    <name evidence="4" type="ORF">CNMCM5793_005854</name>
</gene>
<sequence>MAIKIPWKAVYLAIAASVYLRPQYTILDSPTATFVVLSLAVTSCRIIYALFLYPRFLTPIKHIPTPPTWSWLTGNTTSYLIETPFEDLIEWAHKVPNNGLIRYYIVGNLERVMLTSPKALSELLVTKVYEFPKPQMVRQSLARVTGKHGVLLVEGDEHKKQRKNLMPAFSYRHIKNLYPTFWSKSIEMVKLIEKDLRNRADTEDNVVRVSEWASRATLDIIGVAGMNHDFDSLHDSNSELTKHYRRLLAEPSLAMRIIFVIGILVANLGVVQRLPLRRNREIRESSLYIRDVARQMIREKEAKLKNQVSASAATDIVSVALESGAFTEEELVDQMMTFLAAGHETTSTALQWSVYALCKHPDVQTRLREEIRAHLPPISPEHPEPLSAATLDSLPYLNAFVNEVFRFHPSVPGTVRDAAKDTTLLGYPIPKGTRILVSPEVINHSKELWGPDADQFNVDRWLGPGRANTGGASSNYSFLTFLHGPRSCIGQGFAKAELACLVAATVGRFRMELKDPDAKLEVRRSATVAPKDGVLARFTPLEGW</sequence>
<dbReference type="SUPFAM" id="SSF48264">
    <property type="entry name" value="Cytochrome P450"/>
    <property type="match status" value="1"/>
</dbReference>
<comment type="cofactor">
    <cofactor evidence="2">
        <name>heme</name>
        <dbReference type="ChEBI" id="CHEBI:30413"/>
    </cofactor>
</comment>
<dbReference type="GO" id="GO:0044283">
    <property type="term" value="P:small molecule biosynthetic process"/>
    <property type="evidence" value="ECO:0007669"/>
    <property type="project" value="UniProtKB-ARBA"/>
</dbReference>
<organism evidence="4 5">
    <name type="scientific">Aspergillus hiratsukae</name>
    <dbReference type="NCBI Taxonomy" id="1194566"/>
    <lineage>
        <taxon>Eukaryota</taxon>
        <taxon>Fungi</taxon>
        <taxon>Dikarya</taxon>
        <taxon>Ascomycota</taxon>
        <taxon>Pezizomycotina</taxon>
        <taxon>Eurotiomycetes</taxon>
        <taxon>Eurotiomycetidae</taxon>
        <taxon>Eurotiales</taxon>
        <taxon>Aspergillaceae</taxon>
        <taxon>Aspergillus</taxon>
        <taxon>Aspergillus subgen. Fumigati</taxon>
    </lineage>
</organism>
<feature type="binding site" description="axial binding residue" evidence="2">
    <location>
        <position position="488"/>
    </location>
    <ligand>
        <name>heme</name>
        <dbReference type="ChEBI" id="CHEBI:30413"/>
    </ligand>
    <ligandPart>
        <name>Fe</name>
        <dbReference type="ChEBI" id="CHEBI:18248"/>
    </ligandPart>
</feature>
<evidence type="ECO:0000256" key="1">
    <source>
        <dbReference type="ARBA" id="ARBA00010617"/>
    </source>
</evidence>
<dbReference type="InterPro" id="IPR002401">
    <property type="entry name" value="Cyt_P450_E_grp-I"/>
</dbReference>
<dbReference type="OrthoDB" id="1470350at2759"/>
<keyword evidence="2" id="KW-0349">Heme</keyword>
<evidence type="ECO:0000256" key="3">
    <source>
        <dbReference type="SAM" id="Phobius"/>
    </source>
</evidence>
<dbReference type="EMBL" id="JACBAD010001754">
    <property type="protein sequence ID" value="KAF7134175.1"/>
    <property type="molecule type" value="Genomic_DNA"/>
</dbReference>
<evidence type="ECO:0000313" key="5">
    <source>
        <dbReference type="Proteomes" id="UP000630445"/>
    </source>
</evidence>
<dbReference type="InterPro" id="IPR036396">
    <property type="entry name" value="Cyt_P450_sf"/>
</dbReference>
<keyword evidence="2" id="KW-0479">Metal-binding</keyword>
<dbReference type="AlphaFoldDB" id="A0A8H6UJT4"/>
<evidence type="ECO:0000256" key="2">
    <source>
        <dbReference type="PIRSR" id="PIRSR602401-1"/>
    </source>
</evidence>
<keyword evidence="5" id="KW-1185">Reference proteome</keyword>
<dbReference type="Pfam" id="PF00067">
    <property type="entry name" value="p450"/>
    <property type="match status" value="1"/>
</dbReference>
<dbReference type="CDD" id="cd11069">
    <property type="entry name" value="CYP_FUM15-like"/>
    <property type="match status" value="1"/>
</dbReference>
<dbReference type="PANTHER" id="PTHR24305:SF227">
    <property type="entry name" value="P450, PUTATIVE (EUROFUNG)-RELATED"/>
    <property type="match status" value="1"/>
</dbReference>
<evidence type="ECO:0008006" key="6">
    <source>
        <dbReference type="Google" id="ProtNLM"/>
    </source>
</evidence>
<dbReference type="Gene3D" id="1.10.630.10">
    <property type="entry name" value="Cytochrome P450"/>
    <property type="match status" value="1"/>
</dbReference>
<dbReference type="PRINTS" id="PR00385">
    <property type="entry name" value="P450"/>
</dbReference>
<feature type="transmembrane region" description="Helical" evidence="3">
    <location>
        <begin position="32"/>
        <end position="53"/>
    </location>
</feature>
<dbReference type="FunFam" id="1.10.630.10:FF:000051">
    <property type="entry name" value="Cytochrome P450 monooxygenase (Fum15)"/>
    <property type="match status" value="1"/>
</dbReference>